<evidence type="ECO:0008006" key="3">
    <source>
        <dbReference type="Google" id="ProtNLM"/>
    </source>
</evidence>
<protein>
    <recommendedName>
        <fullName evidence="3">DUF2188 domain-containing protein</fullName>
    </recommendedName>
</protein>
<sequence length="127" mass="14521">MPWSKNDYPDSWSNLDPDVRNKAIEIGNALLREQNYDESRVIAIATDKAKQAVQRDDQDTYQLKKHDDGWQLVKKGSDKAIYVEDTKSDLEEKAKSYVTDHGGQLEVYQEDGSFDQTLYESKNSSGN</sequence>
<dbReference type="KEGG" id="jeo:JMA_25890"/>
<dbReference type="BioCyc" id="JESP1508404:G14D9-11869-MONOMER"/>
<evidence type="ECO:0000313" key="2">
    <source>
        <dbReference type="Proteomes" id="UP000031449"/>
    </source>
</evidence>
<reference evidence="1 2" key="1">
    <citation type="submission" date="2014-08" db="EMBL/GenBank/DDBJ databases">
        <title>Complete genome of a marine bacteria Jeotgalibacillus malaysiensis.</title>
        <authorList>
            <person name="Yaakop A.S."/>
            <person name="Chan K.-G."/>
            <person name="Goh K.M."/>
        </authorList>
    </citation>
    <scope>NUCLEOTIDE SEQUENCE [LARGE SCALE GENOMIC DNA]</scope>
    <source>
        <strain evidence="1 2">D5</strain>
    </source>
</reference>
<name>A0A0B5AP59_9BACL</name>
<dbReference type="OrthoDB" id="8858565at2"/>
<gene>
    <name evidence="1" type="ORF">JMA_25890</name>
</gene>
<dbReference type="InterPro" id="IPR018691">
    <property type="entry name" value="DUF2188"/>
</dbReference>
<keyword evidence="2" id="KW-1185">Reference proteome</keyword>
<accession>A0A0B5AP59</accession>
<dbReference type="STRING" id="1508404.JMA_25890"/>
<organism evidence="1 2">
    <name type="scientific">Jeotgalibacillus malaysiensis</name>
    <dbReference type="NCBI Taxonomy" id="1508404"/>
    <lineage>
        <taxon>Bacteria</taxon>
        <taxon>Bacillati</taxon>
        <taxon>Bacillota</taxon>
        <taxon>Bacilli</taxon>
        <taxon>Bacillales</taxon>
        <taxon>Caryophanaceae</taxon>
        <taxon>Jeotgalibacillus</taxon>
    </lineage>
</organism>
<evidence type="ECO:0000313" key="1">
    <source>
        <dbReference type="EMBL" id="AJD91906.1"/>
    </source>
</evidence>
<dbReference type="Pfam" id="PF09954">
    <property type="entry name" value="DUF2188"/>
    <property type="match status" value="1"/>
</dbReference>
<dbReference type="EMBL" id="CP009416">
    <property type="protein sequence ID" value="AJD91906.1"/>
    <property type="molecule type" value="Genomic_DNA"/>
</dbReference>
<dbReference type="HOGENOM" id="CLU_154646_0_0_9"/>
<dbReference type="Proteomes" id="UP000031449">
    <property type="component" value="Chromosome"/>
</dbReference>
<dbReference type="AlphaFoldDB" id="A0A0B5AP59"/>
<proteinExistence type="predicted"/>